<sequence>MIEKGGCKIVSKTVSAYVIKHNILFTKSKEDVVFYITRESLFSRVAAIVILLLAIVILRLVLFELHLAKFVH</sequence>
<evidence type="ECO:0000313" key="2">
    <source>
        <dbReference type="EMBL" id="TWJ01550.1"/>
    </source>
</evidence>
<keyword evidence="3" id="KW-1185">Reference proteome</keyword>
<accession>A0A562U6V0</accession>
<organism evidence="2 3">
    <name type="scientific">Mucilaginibacter frigoritolerans</name>
    <dbReference type="NCBI Taxonomy" id="652788"/>
    <lineage>
        <taxon>Bacteria</taxon>
        <taxon>Pseudomonadati</taxon>
        <taxon>Bacteroidota</taxon>
        <taxon>Sphingobacteriia</taxon>
        <taxon>Sphingobacteriales</taxon>
        <taxon>Sphingobacteriaceae</taxon>
        <taxon>Mucilaginibacter</taxon>
    </lineage>
</organism>
<keyword evidence="1" id="KW-0812">Transmembrane</keyword>
<comment type="caution">
    <text evidence="2">The sequence shown here is derived from an EMBL/GenBank/DDBJ whole genome shotgun (WGS) entry which is preliminary data.</text>
</comment>
<gene>
    <name evidence="2" type="ORF">JN11_01701</name>
</gene>
<protein>
    <submittedName>
        <fullName evidence="2">Uncharacterized protein</fullName>
    </submittedName>
</protein>
<dbReference type="AlphaFoldDB" id="A0A562U6V0"/>
<dbReference type="EMBL" id="VLLI01000004">
    <property type="protein sequence ID" value="TWJ01550.1"/>
    <property type="molecule type" value="Genomic_DNA"/>
</dbReference>
<evidence type="ECO:0000313" key="3">
    <source>
        <dbReference type="Proteomes" id="UP000317010"/>
    </source>
</evidence>
<feature type="transmembrane region" description="Helical" evidence="1">
    <location>
        <begin position="41"/>
        <end position="62"/>
    </location>
</feature>
<keyword evidence="1" id="KW-0472">Membrane</keyword>
<reference evidence="2 3" key="1">
    <citation type="submission" date="2019-07" db="EMBL/GenBank/DDBJ databases">
        <title>Genomic Encyclopedia of Archaeal and Bacterial Type Strains, Phase II (KMG-II): from individual species to whole genera.</title>
        <authorList>
            <person name="Goeker M."/>
        </authorList>
    </citation>
    <scope>NUCLEOTIDE SEQUENCE [LARGE SCALE GENOMIC DNA]</scope>
    <source>
        <strain evidence="2 3">ATCC BAA-1854</strain>
    </source>
</reference>
<dbReference type="Proteomes" id="UP000317010">
    <property type="component" value="Unassembled WGS sequence"/>
</dbReference>
<proteinExistence type="predicted"/>
<evidence type="ECO:0000256" key="1">
    <source>
        <dbReference type="SAM" id="Phobius"/>
    </source>
</evidence>
<name>A0A562U6V0_9SPHI</name>
<keyword evidence="1" id="KW-1133">Transmembrane helix</keyword>